<dbReference type="GO" id="GO:0015174">
    <property type="term" value="F:basic amino acid transmembrane transporter activity"/>
    <property type="evidence" value="ECO:0007669"/>
    <property type="project" value="UniProtKB-ARBA"/>
</dbReference>
<gene>
    <name evidence="7" type="ORF">CEPIT_LOCUS15250</name>
</gene>
<feature type="transmembrane region" description="Helical" evidence="6">
    <location>
        <begin position="112"/>
        <end position="132"/>
    </location>
</feature>
<dbReference type="Proteomes" id="UP001152523">
    <property type="component" value="Unassembled WGS sequence"/>
</dbReference>
<keyword evidence="8" id="KW-1185">Reference proteome</keyword>
<dbReference type="FunFam" id="1.20.1280.290:FF:000012">
    <property type="entry name" value="Vacuolar membrane PQ loop repeat protein"/>
    <property type="match status" value="1"/>
</dbReference>
<evidence type="ECO:0000313" key="8">
    <source>
        <dbReference type="Proteomes" id="UP001152523"/>
    </source>
</evidence>
<sequence>MQTQRFITEMGGSLEQVSNYYYCEMESRGCRVWWVEKYFKDCLCNLSDEISFALGLISLICWGLAEIPQLITNFTNKSASGLSLSFLFTWIVGDIFNLFGCILDPATLPTQFFTALLYTITTIALVVQCIYYEHFLRWLKRRDNKKSANLQVTVDGKEEVVKKPKLRHHQSIGGAGPNAPIIPSEKHYYFMSLRTLASSATPPRGSYINVVPRSGPPALQHYNSDSSEDETAPLSSASNKTPITRPRSIPRPTAYGTFLAAAAAAYYPAGGDAALLVMGHARRTTRFVGRRLLLQEHNEIDNNVLVGQWLGWLMAAIYMGGRIPQIWLNIKRGSIEGLNPLMFIFVLVANATYFGSIMVRSTEWEKISANMPWLVDAVACVFLDLFIILQYLYYSRLKTKKIETSYI</sequence>
<evidence type="ECO:0000256" key="3">
    <source>
        <dbReference type="ARBA" id="ARBA00022989"/>
    </source>
</evidence>
<keyword evidence="4 6" id="KW-0472">Membrane</keyword>
<dbReference type="PANTHER" id="PTHR16201">
    <property type="entry name" value="SEVEN TRANSMEMBRANE PROTEIN 1-RELATED"/>
    <property type="match status" value="1"/>
</dbReference>
<proteinExistence type="predicted"/>
<feature type="transmembrane region" description="Helical" evidence="6">
    <location>
        <begin position="371"/>
        <end position="394"/>
    </location>
</feature>
<evidence type="ECO:0000256" key="6">
    <source>
        <dbReference type="SAM" id="Phobius"/>
    </source>
</evidence>
<dbReference type="Gene3D" id="1.20.1280.290">
    <property type="match status" value="2"/>
</dbReference>
<feature type="region of interest" description="Disordered" evidence="5">
    <location>
        <begin position="218"/>
        <end position="248"/>
    </location>
</feature>
<dbReference type="AlphaFoldDB" id="A0AAV0DKF5"/>
<name>A0AAV0DKF5_9ASTE</name>
<dbReference type="InterPro" id="IPR006603">
    <property type="entry name" value="PQ-loop_rpt"/>
</dbReference>
<dbReference type="SMART" id="SM00679">
    <property type="entry name" value="CTNS"/>
    <property type="match status" value="2"/>
</dbReference>
<feature type="transmembrane region" description="Helical" evidence="6">
    <location>
        <begin position="340"/>
        <end position="359"/>
    </location>
</feature>
<evidence type="ECO:0008006" key="9">
    <source>
        <dbReference type="Google" id="ProtNLM"/>
    </source>
</evidence>
<feature type="transmembrane region" description="Helical" evidence="6">
    <location>
        <begin position="309"/>
        <end position="328"/>
    </location>
</feature>
<evidence type="ECO:0000256" key="2">
    <source>
        <dbReference type="ARBA" id="ARBA00022692"/>
    </source>
</evidence>
<dbReference type="FunFam" id="1.20.1280.290:FF:000009">
    <property type="entry name" value="PQ loop repeat family protein"/>
    <property type="match status" value="1"/>
</dbReference>
<accession>A0AAV0DKF5</accession>
<evidence type="ECO:0000256" key="5">
    <source>
        <dbReference type="SAM" id="MobiDB-lite"/>
    </source>
</evidence>
<dbReference type="EMBL" id="CAMAPF010000108">
    <property type="protein sequence ID" value="CAH9100330.1"/>
    <property type="molecule type" value="Genomic_DNA"/>
</dbReference>
<evidence type="ECO:0000256" key="1">
    <source>
        <dbReference type="ARBA" id="ARBA00004141"/>
    </source>
</evidence>
<comment type="caution">
    <text evidence="7">The sequence shown here is derived from an EMBL/GenBank/DDBJ whole genome shotgun (WGS) entry which is preliminary data.</text>
</comment>
<keyword evidence="3 6" id="KW-1133">Transmembrane helix</keyword>
<feature type="transmembrane region" description="Helical" evidence="6">
    <location>
        <begin position="79"/>
        <end position="100"/>
    </location>
</feature>
<organism evidence="7 8">
    <name type="scientific">Cuscuta epithymum</name>
    <dbReference type="NCBI Taxonomy" id="186058"/>
    <lineage>
        <taxon>Eukaryota</taxon>
        <taxon>Viridiplantae</taxon>
        <taxon>Streptophyta</taxon>
        <taxon>Embryophyta</taxon>
        <taxon>Tracheophyta</taxon>
        <taxon>Spermatophyta</taxon>
        <taxon>Magnoliopsida</taxon>
        <taxon>eudicotyledons</taxon>
        <taxon>Gunneridae</taxon>
        <taxon>Pentapetalae</taxon>
        <taxon>asterids</taxon>
        <taxon>lamiids</taxon>
        <taxon>Solanales</taxon>
        <taxon>Convolvulaceae</taxon>
        <taxon>Cuscuteae</taxon>
        <taxon>Cuscuta</taxon>
        <taxon>Cuscuta subgen. Cuscuta</taxon>
    </lineage>
</organism>
<reference evidence="7" key="1">
    <citation type="submission" date="2022-07" db="EMBL/GenBank/DDBJ databases">
        <authorList>
            <person name="Macas J."/>
            <person name="Novak P."/>
            <person name="Neumann P."/>
        </authorList>
    </citation>
    <scope>NUCLEOTIDE SEQUENCE</scope>
</reference>
<feature type="transmembrane region" description="Helical" evidence="6">
    <location>
        <begin position="252"/>
        <end position="269"/>
    </location>
</feature>
<keyword evidence="2 6" id="KW-0812">Transmembrane</keyword>
<comment type="subcellular location">
    <subcellularLocation>
        <location evidence="1">Membrane</location>
        <topology evidence="1">Multi-pass membrane protein</topology>
    </subcellularLocation>
</comment>
<evidence type="ECO:0000256" key="4">
    <source>
        <dbReference type="ARBA" id="ARBA00023136"/>
    </source>
</evidence>
<evidence type="ECO:0000313" key="7">
    <source>
        <dbReference type="EMBL" id="CAH9100330.1"/>
    </source>
</evidence>
<dbReference type="InterPro" id="IPR051415">
    <property type="entry name" value="LAAT-1"/>
</dbReference>
<dbReference type="Pfam" id="PF04193">
    <property type="entry name" value="PQ-loop"/>
    <property type="match status" value="2"/>
</dbReference>
<dbReference type="PANTHER" id="PTHR16201:SF45">
    <property type="entry name" value="PQ-LOOP REPEAT FAMILY PROTEIN _ TRANSMEMBRANE FAMILY PROTEIN"/>
    <property type="match status" value="1"/>
</dbReference>
<dbReference type="GO" id="GO:0098852">
    <property type="term" value="C:lytic vacuole membrane"/>
    <property type="evidence" value="ECO:0007669"/>
    <property type="project" value="UniProtKB-ARBA"/>
</dbReference>
<protein>
    <recommendedName>
        <fullName evidence="9">Vacuolar amino acid transporter YPQ1</fullName>
    </recommendedName>
</protein>